<dbReference type="EMBL" id="CM037620">
    <property type="protein sequence ID" value="KAH7995659.1"/>
    <property type="molecule type" value="Genomic_DNA"/>
</dbReference>
<evidence type="ECO:0000313" key="1">
    <source>
        <dbReference type="EMBL" id="KAH7995659.1"/>
    </source>
</evidence>
<dbReference type="Proteomes" id="UP000827872">
    <property type="component" value="Linkage Group LG07"/>
</dbReference>
<comment type="caution">
    <text evidence="1">The sequence shown here is derived from an EMBL/GenBank/DDBJ whole genome shotgun (WGS) entry which is preliminary data.</text>
</comment>
<reference evidence="1" key="1">
    <citation type="submission" date="2021-08" db="EMBL/GenBank/DDBJ databases">
        <title>The first chromosome-level gecko genome reveals the dynamic sex chromosomes of Neotropical dwarf geckos (Sphaerodactylidae: Sphaerodactylus).</title>
        <authorList>
            <person name="Pinto B.J."/>
            <person name="Keating S.E."/>
            <person name="Gamble T."/>
        </authorList>
    </citation>
    <scope>NUCLEOTIDE SEQUENCE</scope>
    <source>
        <strain evidence="1">TG3544</strain>
    </source>
</reference>
<name>A0ACB8ESB0_9SAUR</name>
<accession>A0ACB8ESB0</accession>
<protein>
    <submittedName>
        <fullName evidence="1">Uncharacterized protein</fullName>
    </submittedName>
</protein>
<keyword evidence="2" id="KW-1185">Reference proteome</keyword>
<evidence type="ECO:0000313" key="2">
    <source>
        <dbReference type="Proteomes" id="UP000827872"/>
    </source>
</evidence>
<sequence>MHNWKFATLDFDDTRFFLKQQEKVISDAFKQGATDAAADEKDITLFKHAAVLHLVVTVRDLLLTCSLKVALGYLSKAKDRYKEFVGSSLDNLCRLLTIVQLAGQKKLEGNPKATELQHQMSKWMQSKTSEQNKVVIVTRMDYGDETAALINIVSAVQESQIDFFNRISQYPFAIEQA</sequence>
<gene>
    <name evidence="1" type="ORF">K3G42_027467</name>
</gene>
<organism evidence="1 2">
    <name type="scientific">Sphaerodactylus townsendi</name>
    <dbReference type="NCBI Taxonomy" id="933632"/>
    <lineage>
        <taxon>Eukaryota</taxon>
        <taxon>Metazoa</taxon>
        <taxon>Chordata</taxon>
        <taxon>Craniata</taxon>
        <taxon>Vertebrata</taxon>
        <taxon>Euteleostomi</taxon>
        <taxon>Lepidosauria</taxon>
        <taxon>Squamata</taxon>
        <taxon>Bifurcata</taxon>
        <taxon>Gekkota</taxon>
        <taxon>Sphaerodactylidae</taxon>
        <taxon>Sphaerodactylus</taxon>
    </lineage>
</organism>
<proteinExistence type="predicted"/>